<accession>A0A6L6LQA9</accession>
<name>A0A6L6LQA9_9FIRM</name>
<dbReference type="Proteomes" id="UP000472755">
    <property type="component" value="Unassembled WGS sequence"/>
</dbReference>
<evidence type="ECO:0008006" key="3">
    <source>
        <dbReference type="Google" id="ProtNLM"/>
    </source>
</evidence>
<dbReference type="RefSeq" id="WP_172726019.1">
    <property type="nucleotide sequence ID" value="NZ_CAUGBV010000148.1"/>
</dbReference>
<organism evidence="1 2">
    <name type="scientific">Ruthenibacterium lactatiformans</name>
    <dbReference type="NCBI Taxonomy" id="1550024"/>
    <lineage>
        <taxon>Bacteria</taxon>
        <taxon>Bacillati</taxon>
        <taxon>Bacillota</taxon>
        <taxon>Clostridia</taxon>
        <taxon>Eubacteriales</taxon>
        <taxon>Oscillospiraceae</taxon>
        <taxon>Ruthenibacterium</taxon>
    </lineage>
</organism>
<evidence type="ECO:0000313" key="1">
    <source>
        <dbReference type="EMBL" id="MTS26578.1"/>
    </source>
</evidence>
<dbReference type="EMBL" id="WMZU01000004">
    <property type="protein sequence ID" value="MTS26578.1"/>
    <property type="molecule type" value="Genomic_DNA"/>
</dbReference>
<evidence type="ECO:0000313" key="2">
    <source>
        <dbReference type="Proteomes" id="UP000472755"/>
    </source>
</evidence>
<dbReference type="AlphaFoldDB" id="A0A6L6LQA9"/>
<protein>
    <recommendedName>
        <fullName evidence="3">Restriction alleviation protein, Lar family</fullName>
    </recommendedName>
</protein>
<comment type="caution">
    <text evidence="1">The sequence shown here is derived from an EMBL/GenBank/DDBJ whole genome shotgun (WGS) entry which is preliminary data.</text>
</comment>
<sequence>MVNAKTRPHGDHFNTIRPGMHKYIEWLGGPERLAQLQVLMDNAEQQLPACPFCGAPTVLRGRWMYASSGVQAECSQCHCGTQPLFQEKTVLNRYYSLEEQIERTVKAWSRREEATA</sequence>
<reference evidence="1 2" key="1">
    <citation type="journal article" date="2019" name="Nat. Med.">
        <title>A library of human gut bacterial isolates paired with longitudinal multiomics data enables mechanistic microbiome research.</title>
        <authorList>
            <person name="Poyet M."/>
            <person name="Groussin M."/>
            <person name="Gibbons S.M."/>
            <person name="Avila-Pacheco J."/>
            <person name="Jiang X."/>
            <person name="Kearney S.M."/>
            <person name="Perrotta A.R."/>
            <person name="Berdy B."/>
            <person name="Zhao S."/>
            <person name="Lieberman T.D."/>
            <person name="Swanson P.K."/>
            <person name="Smith M."/>
            <person name="Roesemann S."/>
            <person name="Alexander J.E."/>
            <person name="Rich S.A."/>
            <person name="Livny J."/>
            <person name="Vlamakis H."/>
            <person name="Clish C."/>
            <person name="Bullock K."/>
            <person name="Deik A."/>
            <person name="Scott J."/>
            <person name="Pierce K.A."/>
            <person name="Xavier R.J."/>
            <person name="Alm E.J."/>
        </authorList>
    </citation>
    <scope>NUCLEOTIDE SEQUENCE [LARGE SCALE GENOMIC DNA]</scope>
    <source>
        <strain evidence="1 2">BIOML-A4</strain>
    </source>
</reference>
<proteinExistence type="predicted"/>
<gene>
    <name evidence="1" type="ORF">GMD59_04665</name>
</gene>